<dbReference type="Gene3D" id="2.40.170.20">
    <property type="entry name" value="TonB-dependent receptor, beta-barrel domain"/>
    <property type="match status" value="1"/>
</dbReference>
<comment type="subcellular location">
    <subcellularLocation>
        <location evidence="1 14">Cell outer membrane</location>
        <topology evidence="1 14">Multi-pass membrane protein</topology>
    </subcellularLocation>
</comment>
<dbReference type="InterPro" id="IPR012910">
    <property type="entry name" value="Plug_dom"/>
</dbReference>
<keyword evidence="9" id="KW-0406">Ion transport</keyword>
<accession>A0AA42HN18</accession>
<dbReference type="GO" id="GO:0009279">
    <property type="term" value="C:cell outer membrane"/>
    <property type="evidence" value="ECO:0007669"/>
    <property type="project" value="UniProtKB-SubCell"/>
</dbReference>
<feature type="domain" description="TonB-dependent receptor-like beta-barrel" evidence="17">
    <location>
        <begin position="229"/>
        <end position="679"/>
    </location>
</feature>
<evidence type="ECO:0000256" key="3">
    <source>
        <dbReference type="ARBA" id="ARBA00022448"/>
    </source>
</evidence>
<comment type="caution">
    <text evidence="19">The sequence shown here is derived from an EMBL/GenBank/DDBJ whole genome shotgun (WGS) entry which is preliminary data.</text>
</comment>
<feature type="signal peptide" evidence="16">
    <location>
        <begin position="1"/>
        <end position="25"/>
    </location>
</feature>
<evidence type="ECO:0000256" key="1">
    <source>
        <dbReference type="ARBA" id="ARBA00004571"/>
    </source>
</evidence>
<reference evidence="19" key="1">
    <citation type="submission" date="2022-09" db="EMBL/GenBank/DDBJ databases">
        <title>Intensive care unit water sources are persistently colonized with multi-drug resistant bacteria and are the site of extensive horizontal gene transfer of antibiotic resistance genes.</title>
        <authorList>
            <person name="Diorio-Toth L."/>
        </authorList>
    </citation>
    <scope>NUCLEOTIDE SEQUENCE</scope>
    <source>
        <strain evidence="19">GD04130</strain>
    </source>
</reference>
<dbReference type="InterPro" id="IPR039426">
    <property type="entry name" value="TonB-dep_rcpt-like"/>
</dbReference>
<keyword evidence="13 14" id="KW-0998">Cell outer membrane</keyword>
<evidence type="ECO:0000256" key="14">
    <source>
        <dbReference type="PROSITE-ProRule" id="PRU01360"/>
    </source>
</evidence>
<dbReference type="AlphaFoldDB" id="A0AA42HN18"/>
<dbReference type="Pfam" id="PF00593">
    <property type="entry name" value="TonB_dep_Rec_b-barrel"/>
    <property type="match status" value="1"/>
</dbReference>
<gene>
    <name evidence="19" type="ORF">N7330_00400</name>
</gene>
<evidence type="ECO:0000256" key="12">
    <source>
        <dbReference type="ARBA" id="ARBA00023170"/>
    </source>
</evidence>
<keyword evidence="8" id="KW-0408">Iron</keyword>
<dbReference type="InterPro" id="IPR036942">
    <property type="entry name" value="Beta-barrel_TonB_sf"/>
</dbReference>
<proteinExistence type="inferred from homology"/>
<feature type="chain" id="PRO_5041320331" evidence="16">
    <location>
        <begin position="26"/>
        <end position="716"/>
    </location>
</feature>
<keyword evidence="3 14" id="KW-0813">Transport</keyword>
<dbReference type="PROSITE" id="PS52016">
    <property type="entry name" value="TONB_DEPENDENT_REC_3"/>
    <property type="match status" value="1"/>
</dbReference>
<name>A0AA42HN18_9BURK</name>
<evidence type="ECO:0000313" key="20">
    <source>
        <dbReference type="Proteomes" id="UP001158297"/>
    </source>
</evidence>
<dbReference type="GO" id="GO:0015344">
    <property type="term" value="F:siderophore uptake transmembrane transporter activity"/>
    <property type="evidence" value="ECO:0007669"/>
    <property type="project" value="TreeGrafter"/>
</dbReference>
<evidence type="ECO:0000256" key="10">
    <source>
        <dbReference type="ARBA" id="ARBA00023077"/>
    </source>
</evidence>
<sequence length="716" mass="77461">MPVTVTCRPPALALLLTGLAASAHAQTEPPTLEAVEVRSAPGTPSLQALPTSATVLDGEQLRDRQLQVNLSEGLAGVPGLQIKNRQNYAQDLQLSVRGYGARSTFGVRGVRLYVDGIPATMPDGQGSLSHIDIASLERVEVLRGPYSALYGNSAGGVVSLFTETPEGRPFVEGGVSFGSDGQQRLSAKAGGKTAQGLSYVVSASRFMTDGWRDHSAADRNVANAKLSTAIGNDGRLTITANTMKTDAQDPQGLTWAQYQATPRRASMDQDNNNAPVAERFNTRKSLQQTQVGTTYERRLSATHSIALTAYAGHRSMEQYQSIPLKNSAGTINIQENPRHAGGVIEMSRNYAGMDARWSGKFSDAPVPVTVTAGLAVDRVEENRKGYKNYVGDVNAPTTIGTKGELRRDEKNTITNVDPYIQATWQLAPAWSLDTGLRYSRVKFVSDDHYLRPGNPDDSGTVTHHQALPVVALSHQVTPDATVYASAGRGFETPTFAELSYRPDGTGGLNLALQPSVSTQYELGWRQRLAGRVQGLWSAAVFHSRTDDEIVSAGGTGGRTTFRNAGTTRRYGAELQADVRLARQWALQAAYTYLNAEFREGEFAGRMLPGLSKQHLFVGLNYRPTAAWRLGVSAQHAGKVYVNDANSEAAPAFTIASASVGYTRQLGDWTLNAFARVDNLFDRQYVGSVIVNDGNSRYYESAPGRNWATGVSLRYNF</sequence>
<keyword evidence="4 14" id="KW-1134">Transmembrane beta strand</keyword>
<keyword evidence="11 14" id="KW-0472">Membrane</keyword>
<dbReference type="SUPFAM" id="SSF56935">
    <property type="entry name" value="Porins"/>
    <property type="match status" value="1"/>
</dbReference>
<dbReference type="InterPro" id="IPR037066">
    <property type="entry name" value="Plug_dom_sf"/>
</dbReference>
<evidence type="ECO:0000259" key="18">
    <source>
        <dbReference type="Pfam" id="PF07715"/>
    </source>
</evidence>
<feature type="domain" description="TonB-dependent receptor plug" evidence="18">
    <location>
        <begin position="46"/>
        <end position="157"/>
    </location>
</feature>
<dbReference type="CDD" id="cd01347">
    <property type="entry name" value="ligand_gated_channel"/>
    <property type="match status" value="1"/>
</dbReference>
<evidence type="ECO:0000256" key="4">
    <source>
        <dbReference type="ARBA" id="ARBA00022452"/>
    </source>
</evidence>
<dbReference type="RefSeq" id="WP_279848842.1">
    <property type="nucleotide sequence ID" value="NZ_CAURON010000007.1"/>
</dbReference>
<evidence type="ECO:0000256" key="11">
    <source>
        <dbReference type="ARBA" id="ARBA00023136"/>
    </source>
</evidence>
<evidence type="ECO:0000256" key="15">
    <source>
        <dbReference type="RuleBase" id="RU003357"/>
    </source>
</evidence>
<dbReference type="PANTHER" id="PTHR32552:SF68">
    <property type="entry name" value="FERRICHROME OUTER MEMBRANE TRANSPORTER_PHAGE RECEPTOR"/>
    <property type="match status" value="1"/>
</dbReference>
<evidence type="ECO:0000256" key="7">
    <source>
        <dbReference type="ARBA" id="ARBA00022729"/>
    </source>
</evidence>
<evidence type="ECO:0000313" key="19">
    <source>
        <dbReference type="EMBL" id="MDH0361524.1"/>
    </source>
</evidence>
<dbReference type="PANTHER" id="PTHR32552">
    <property type="entry name" value="FERRICHROME IRON RECEPTOR-RELATED"/>
    <property type="match status" value="1"/>
</dbReference>
<keyword evidence="5" id="KW-0410">Iron transport</keyword>
<evidence type="ECO:0000256" key="8">
    <source>
        <dbReference type="ARBA" id="ARBA00023004"/>
    </source>
</evidence>
<keyword evidence="10 15" id="KW-0798">TonB box</keyword>
<evidence type="ECO:0000256" key="5">
    <source>
        <dbReference type="ARBA" id="ARBA00022496"/>
    </source>
</evidence>
<dbReference type="Gene3D" id="2.170.130.10">
    <property type="entry name" value="TonB-dependent receptor, plug domain"/>
    <property type="match status" value="1"/>
</dbReference>
<dbReference type="Pfam" id="PF07715">
    <property type="entry name" value="Plug"/>
    <property type="match status" value="1"/>
</dbReference>
<dbReference type="InterPro" id="IPR000531">
    <property type="entry name" value="Beta-barrel_TonB"/>
</dbReference>
<protein>
    <submittedName>
        <fullName evidence="19">TonB-dependent receptor</fullName>
    </submittedName>
</protein>
<comment type="similarity">
    <text evidence="2 14 15">Belongs to the TonB-dependent receptor family.</text>
</comment>
<evidence type="ECO:0000259" key="17">
    <source>
        <dbReference type="Pfam" id="PF00593"/>
    </source>
</evidence>
<keyword evidence="6 14" id="KW-0812">Transmembrane</keyword>
<organism evidence="19 20">
    <name type="scientific">Comamonas aquatica</name>
    <dbReference type="NCBI Taxonomy" id="225991"/>
    <lineage>
        <taxon>Bacteria</taxon>
        <taxon>Pseudomonadati</taxon>
        <taxon>Pseudomonadota</taxon>
        <taxon>Betaproteobacteria</taxon>
        <taxon>Burkholderiales</taxon>
        <taxon>Comamonadaceae</taxon>
        <taxon>Comamonas</taxon>
    </lineage>
</organism>
<evidence type="ECO:0000256" key="9">
    <source>
        <dbReference type="ARBA" id="ARBA00023065"/>
    </source>
</evidence>
<evidence type="ECO:0000256" key="2">
    <source>
        <dbReference type="ARBA" id="ARBA00009810"/>
    </source>
</evidence>
<evidence type="ECO:0000256" key="13">
    <source>
        <dbReference type="ARBA" id="ARBA00023237"/>
    </source>
</evidence>
<keyword evidence="12 19" id="KW-0675">Receptor</keyword>
<evidence type="ECO:0000256" key="16">
    <source>
        <dbReference type="SAM" id="SignalP"/>
    </source>
</evidence>
<dbReference type="EMBL" id="JAODZU010000001">
    <property type="protein sequence ID" value="MDH0361524.1"/>
    <property type="molecule type" value="Genomic_DNA"/>
</dbReference>
<evidence type="ECO:0000256" key="6">
    <source>
        <dbReference type="ARBA" id="ARBA00022692"/>
    </source>
</evidence>
<keyword evidence="7 16" id="KW-0732">Signal</keyword>
<dbReference type="Proteomes" id="UP001158297">
    <property type="component" value="Unassembled WGS sequence"/>
</dbReference>